<name>A0A2W5C8X4_9SPHN</name>
<dbReference type="Gene3D" id="1.20.1560.10">
    <property type="entry name" value="ABC transporter type 1, transmembrane domain"/>
    <property type="match status" value="1"/>
</dbReference>
<dbReference type="SUPFAM" id="SSF52540">
    <property type="entry name" value="P-loop containing nucleoside triphosphate hydrolases"/>
    <property type="match status" value="1"/>
</dbReference>
<dbReference type="Pfam" id="PF00664">
    <property type="entry name" value="ABC_membrane"/>
    <property type="match status" value="1"/>
</dbReference>
<evidence type="ECO:0000256" key="3">
    <source>
        <dbReference type="ARBA" id="ARBA00022692"/>
    </source>
</evidence>
<keyword evidence="4" id="KW-0547">Nucleotide-binding</keyword>
<dbReference type="CDD" id="cd07346">
    <property type="entry name" value="ABC_6TM_exporters"/>
    <property type="match status" value="1"/>
</dbReference>
<dbReference type="InterPro" id="IPR039421">
    <property type="entry name" value="Type_1_exporter"/>
</dbReference>
<dbReference type="Proteomes" id="UP000249066">
    <property type="component" value="Unassembled WGS sequence"/>
</dbReference>
<feature type="transmembrane region" description="Helical" evidence="8">
    <location>
        <begin position="60"/>
        <end position="78"/>
    </location>
</feature>
<keyword evidence="2" id="KW-0813">Transport</keyword>
<feature type="transmembrane region" description="Helical" evidence="8">
    <location>
        <begin position="165"/>
        <end position="185"/>
    </location>
</feature>
<evidence type="ECO:0000256" key="4">
    <source>
        <dbReference type="ARBA" id="ARBA00022741"/>
    </source>
</evidence>
<dbReference type="EMBL" id="QFNN01000021">
    <property type="protein sequence ID" value="PZO90768.1"/>
    <property type="molecule type" value="Genomic_DNA"/>
</dbReference>
<dbReference type="GO" id="GO:0016887">
    <property type="term" value="F:ATP hydrolysis activity"/>
    <property type="evidence" value="ECO:0007669"/>
    <property type="project" value="InterPro"/>
</dbReference>
<evidence type="ECO:0000256" key="5">
    <source>
        <dbReference type="ARBA" id="ARBA00022840"/>
    </source>
</evidence>
<feature type="transmembrane region" description="Helical" evidence="8">
    <location>
        <begin position="249"/>
        <end position="267"/>
    </location>
</feature>
<dbReference type="GO" id="GO:0034040">
    <property type="term" value="F:ATPase-coupled lipid transmembrane transporter activity"/>
    <property type="evidence" value="ECO:0007669"/>
    <property type="project" value="TreeGrafter"/>
</dbReference>
<dbReference type="FunFam" id="3.40.50.300:FF:000287">
    <property type="entry name" value="Multidrug ABC transporter ATP-binding protein"/>
    <property type="match status" value="1"/>
</dbReference>
<dbReference type="GO" id="GO:0005524">
    <property type="term" value="F:ATP binding"/>
    <property type="evidence" value="ECO:0007669"/>
    <property type="project" value="UniProtKB-KW"/>
</dbReference>
<dbReference type="InterPro" id="IPR011527">
    <property type="entry name" value="ABC1_TM_dom"/>
</dbReference>
<comment type="subcellular location">
    <subcellularLocation>
        <location evidence="1">Cell membrane</location>
        <topology evidence="1">Multi-pass membrane protein</topology>
    </subcellularLocation>
</comment>
<dbReference type="GO" id="GO:0140359">
    <property type="term" value="F:ABC-type transporter activity"/>
    <property type="evidence" value="ECO:0007669"/>
    <property type="project" value="InterPro"/>
</dbReference>
<feature type="domain" description="ABC transmembrane type-1" evidence="10">
    <location>
        <begin position="23"/>
        <end position="306"/>
    </location>
</feature>
<dbReference type="Pfam" id="PF00005">
    <property type="entry name" value="ABC_tran"/>
    <property type="match status" value="1"/>
</dbReference>
<comment type="caution">
    <text evidence="11">The sequence shown here is derived from an EMBL/GenBank/DDBJ whole genome shotgun (WGS) entry which is preliminary data.</text>
</comment>
<evidence type="ECO:0000256" key="8">
    <source>
        <dbReference type="SAM" id="Phobius"/>
    </source>
</evidence>
<dbReference type="Gene3D" id="3.40.50.300">
    <property type="entry name" value="P-loop containing nucleotide triphosphate hydrolases"/>
    <property type="match status" value="1"/>
</dbReference>
<evidence type="ECO:0000259" key="10">
    <source>
        <dbReference type="PROSITE" id="PS50929"/>
    </source>
</evidence>
<dbReference type="InterPro" id="IPR003439">
    <property type="entry name" value="ABC_transporter-like_ATP-bd"/>
</dbReference>
<dbReference type="PANTHER" id="PTHR24221:SF632">
    <property type="entry name" value="ATP-DEPENDENT LIPID A-CORE FLIPPASE"/>
    <property type="match status" value="1"/>
</dbReference>
<proteinExistence type="predicted"/>
<reference evidence="11 12" key="1">
    <citation type="submission" date="2017-08" db="EMBL/GenBank/DDBJ databases">
        <title>Infants hospitalized years apart are colonized by the same room-sourced microbial strains.</title>
        <authorList>
            <person name="Brooks B."/>
            <person name="Olm M.R."/>
            <person name="Firek B.A."/>
            <person name="Baker R."/>
            <person name="Thomas B.C."/>
            <person name="Morowitz M.J."/>
            <person name="Banfield J.F."/>
        </authorList>
    </citation>
    <scope>NUCLEOTIDE SEQUENCE [LARGE SCALE GENOMIC DNA]</scope>
    <source>
        <strain evidence="11">S2_018_000_R2_101</strain>
    </source>
</reference>
<organism evidence="11 12">
    <name type="scientific">Sphingomonas sanxanigenens</name>
    <dbReference type="NCBI Taxonomy" id="397260"/>
    <lineage>
        <taxon>Bacteria</taxon>
        <taxon>Pseudomonadati</taxon>
        <taxon>Pseudomonadota</taxon>
        <taxon>Alphaproteobacteria</taxon>
        <taxon>Sphingomonadales</taxon>
        <taxon>Sphingomonadaceae</taxon>
        <taxon>Sphingomonas</taxon>
    </lineage>
</organism>
<feature type="transmembrane region" description="Helical" evidence="8">
    <location>
        <begin position="138"/>
        <end position="159"/>
    </location>
</feature>
<evidence type="ECO:0000256" key="2">
    <source>
        <dbReference type="ARBA" id="ARBA00022448"/>
    </source>
</evidence>
<accession>A0A2W5C8X4</accession>
<dbReference type="SUPFAM" id="SSF90123">
    <property type="entry name" value="ABC transporter transmembrane region"/>
    <property type="match status" value="1"/>
</dbReference>
<evidence type="ECO:0000256" key="1">
    <source>
        <dbReference type="ARBA" id="ARBA00004651"/>
    </source>
</evidence>
<protein>
    <submittedName>
        <fullName evidence="11">ABC transporter</fullName>
    </submittedName>
</protein>
<dbReference type="AlphaFoldDB" id="A0A2W5C8X4"/>
<dbReference type="InterPro" id="IPR036640">
    <property type="entry name" value="ABC1_TM_sf"/>
</dbReference>
<dbReference type="InterPro" id="IPR003593">
    <property type="entry name" value="AAA+_ATPase"/>
</dbReference>
<keyword evidence="5" id="KW-0067">ATP-binding</keyword>
<dbReference type="InterPro" id="IPR027417">
    <property type="entry name" value="P-loop_NTPase"/>
</dbReference>
<evidence type="ECO:0000313" key="12">
    <source>
        <dbReference type="Proteomes" id="UP000249066"/>
    </source>
</evidence>
<dbReference type="PANTHER" id="PTHR24221">
    <property type="entry name" value="ATP-BINDING CASSETTE SUB-FAMILY B"/>
    <property type="match status" value="1"/>
</dbReference>
<dbReference type="PROSITE" id="PS50929">
    <property type="entry name" value="ABC_TM1F"/>
    <property type="match status" value="1"/>
</dbReference>
<dbReference type="GO" id="GO:0005886">
    <property type="term" value="C:plasma membrane"/>
    <property type="evidence" value="ECO:0007669"/>
    <property type="project" value="UniProtKB-SubCell"/>
</dbReference>
<evidence type="ECO:0000259" key="9">
    <source>
        <dbReference type="PROSITE" id="PS50893"/>
    </source>
</evidence>
<feature type="domain" description="ABC transporter" evidence="9">
    <location>
        <begin position="340"/>
        <end position="574"/>
    </location>
</feature>
<dbReference type="PROSITE" id="PS00211">
    <property type="entry name" value="ABC_TRANSPORTER_1"/>
    <property type="match status" value="1"/>
</dbReference>
<dbReference type="InterPro" id="IPR017871">
    <property type="entry name" value="ABC_transporter-like_CS"/>
</dbReference>
<sequence>MPFLASPLRFLIHYVATRPFGFALLTVLVVCASASAVGVQYAMKLLVDAMTGAAHDLGAVRLALFAFVGLVAVESGLLRAGAMQLCRMTVSTGVRIRLDMFGHLSGHQLSFFQNERAGSLGHRVSALTGSFSALIHRILMEITPPLIAFAGALLIFLTIDLRMAIVLALIFLIASGVLVTLGLRGDVYHKAFARKASNSSGELVDLITNIRAVKAFAARERETDRLRGFFEEDAAAQRRGWFFVERIRCLHDVALVILVGGILLWAVGYWSTGAITAGDVVVISAMTFRMLNGSRDLAMALIDTSQQFSYLRETLEIIGAPQTLTDAPDAQPLRPSNGSIRLENVSFGYDPHRPVLHDLSIEVPAGQKVGIVGPSGAGKSTILQLVQRLYDVQAGRILIDGQAIDAVTQDSLHEAVAVVPQEVLLFHRSIMENIRFARADATDAEIRRAAEAAHCDAFIREMPHGYDSIVGERGTNLSGGQRQRIGIARAFLKDSRIVLLDEATSALDTGSEIEVQQGLDALMANRTVLAVAHRLSTVVSFDRILVIEEGRVVEDGPPMRLLREGGAFRRLWAMQAEGLDRPLAEAAEPAPARPPATTVSLPIALPRPMGVRPSVRATRWSGFARRRE</sequence>
<keyword evidence="3 8" id="KW-0812">Transmembrane</keyword>
<gene>
    <name evidence="11" type="ORF">DI623_05675</name>
</gene>
<evidence type="ECO:0000256" key="6">
    <source>
        <dbReference type="ARBA" id="ARBA00022989"/>
    </source>
</evidence>
<keyword evidence="6 8" id="KW-1133">Transmembrane helix</keyword>
<dbReference type="PROSITE" id="PS50893">
    <property type="entry name" value="ABC_TRANSPORTER_2"/>
    <property type="match status" value="1"/>
</dbReference>
<evidence type="ECO:0000256" key="7">
    <source>
        <dbReference type="ARBA" id="ARBA00023136"/>
    </source>
</evidence>
<evidence type="ECO:0000313" key="11">
    <source>
        <dbReference type="EMBL" id="PZO90768.1"/>
    </source>
</evidence>
<keyword evidence="7 8" id="KW-0472">Membrane</keyword>
<dbReference type="SMART" id="SM00382">
    <property type="entry name" value="AAA"/>
    <property type="match status" value="1"/>
</dbReference>